<dbReference type="STRING" id="1218506.JF75_17780"/>
<comment type="caution">
    <text evidence="6">The sequence shown here is derived from an EMBL/GenBank/DDBJ whole genome shotgun (WGS) entry which is preliminary data.</text>
</comment>
<keyword evidence="7" id="KW-1185">Reference proteome</keyword>
<dbReference type="OrthoDB" id="9806724at2"/>
<dbReference type="InterPro" id="IPR050315">
    <property type="entry name" value="FAD-oxidoreductase_2"/>
</dbReference>
<dbReference type="Proteomes" id="UP000033612">
    <property type="component" value="Unassembled WGS sequence"/>
</dbReference>
<dbReference type="InterPro" id="IPR027477">
    <property type="entry name" value="Succ_DH/fumarate_Rdtase_cat_sf"/>
</dbReference>
<feature type="domain" description="FAD-dependent oxidoreductase 2 FAD-binding" evidence="5">
    <location>
        <begin position="6"/>
        <end position="445"/>
    </location>
</feature>
<evidence type="ECO:0000256" key="2">
    <source>
        <dbReference type="ARBA" id="ARBA00022630"/>
    </source>
</evidence>
<evidence type="ECO:0000256" key="4">
    <source>
        <dbReference type="ARBA" id="ARBA00023002"/>
    </source>
</evidence>
<sequence length="479" mass="52949">MTKKYDVIIIGGGLAGFAAATDAADRNLNALVLEKGRTTGGTGNYVEGVFAAESKLQKEAGINIKREQILQLEMDYSHYKADHEMWRHYIDHSAENVDWLQKHGVQFDKVTEMGTDLPTWHLFTGHGNKAIHEALQPYVEKNNIAIKTSTQAVDLKHDADGSWTVIAKDLTADKEITLQTKNVILGTGGYLNNPEIMENANKFNPERIVPVNSGKSTGDGLKMAWKQGAKHFFTGMTMNFGGQIHDSQTPTYEFASWDLGSAVCDEPILWVNEAGNRFTNEFDCVSNWANEGNAMIRQDRVFAILDQKTIDDFTDKGFPLDLHPFYELPNYPHLRDNVKEAITKNYDFMNSAPTLAELAEKIAAPNLEETVNHYNELAEKGVDTDFGKDKKYLLPVAQGPFYAIELAVGAFTTGDGLKVNLNNEVLNDKGQPIEHLYAIGSDGSGVIYGDTYGVKVPGSHAGYCVYSARNAVKNLTANL</sequence>
<dbReference type="EMBL" id="JXLH01000024">
    <property type="protein sequence ID" value="KJY55577.1"/>
    <property type="molecule type" value="Genomic_DNA"/>
</dbReference>
<evidence type="ECO:0000256" key="3">
    <source>
        <dbReference type="ARBA" id="ARBA00022827"/>
    </source>
</evidence>
<keyword evidence="4" id="KW-0560">Oxidoreductase</keyword>
<dbReference type="RefSeq" id="WP_046332726.1">
    <property type="nucleotide sequence ID" value="NZ_JBHTBO010000003.1"/>
</dbReference>
<dbReference type="InterPro" id="IPR003953">
    <property type="entry name" value="FAD-dep_OxRdtase_2_FAD-bd"/>
</dbReference>
<keyword evidence="3" id="KW-0274">FAD</keyword>
<evidence type="ECO:0000313" key="7">
    <source>
        <dbReference type="Proteomes" id="UP000033612"/>
    </source>
</evidence>
<dbReference type="HOGENOM" id="CLU_011398_4_3_9"/>
<dbReference type="PRINTS" id="PR00411">
    <property type="entry name" value="PNDRDTASEI"/>
</dbReference>
<reference evidence="6 7" key="1">
    <citation type="submission" date="2015-01" db="EMBL/GenBank/DDBJ databases">
        <title>Comparative genomics of the lactic acid bacteria isolated from the honey bee gut.</title>
        <authorList>
            <person name="Ellegaard K.M."/>
            <person name="Tamarit D."/>
            <person name="Javelind E."/>
            <person name="Olofsson T."/>
            <person name="Andersson S.G."/>
            <person name="Vasquez A."/>
        </authorList>
    </citation>
    <scope>NUCLEOTIDE SEQUENCE [LARGE SCALE GENOMIC DNA]</scope>
    <source>
        <strain evidence="6 7">Hma2</strain>
    </source>
</reference>
<protein>
    <submittedName>
        <fullName evidence="6">Putative Fumarate reductase</fullName>
    </submittedName>
</protein>
<keyword evidence="2" id="KW-0285">Flavoprotein</keyword>
<dbReference type="AlphaFoldDB" id="A0A0F4L9R7"/>
<dbReference type="SUPFAM" id="SSF56425">
    <property type="entry name" value="Succinate dehydrogenase/fumarate reductase flavoprotein, catalytic domain"/>
    <property type="match status" value="1"/>
</dbReference>
<evidence type="ECO:0000259" key="5">
    <source>
        <dbReference type="Pfam" id="PF00890"/>
    </source>
</evidence>
<comment type="cofactor">
    <cofactor evidence="1">
        <name>FAD</name>
        <dbReference type="ChEBI" id="CHEBI:57692"/>
    </cofactor>
</comment>
<name>A0A0F4L9R7_9LACO</name>
<dbReference type="InterPro" id="IPR036188">
    <property type="entry name" value="FAD/NAD-bd_sf"/>
</dbReference>
<gene>
    <name evidence="6" type="ORF">JF75_17780</name>
</gene>
<evidence type="ECO:0000313" key="6">
    <source>
        <dbReference type="EMBL" id="KJY55577.1"/>
    </source>
</evidence>
<evidence type="ECO:0000256" key="1">
    <source>
        <dbReference type="ARBA" id="ARBA00001974"/>
    </source>
</evidence>
<dbReference type="GO" id="GO:0033765">
    <property type="term" value="F:steroid dehydrogenase activity, acting on the CH-CH group of donors"/>
    <property type="evidence" value="ECO:0007669"/>
    <property type="project" value="UniProtKB-ARBA"/>
</dbReference>
<dbReference type="PATRIC" id="fig|1218506.3.peg.1870"/>
<proteinExistence type="predicted"/>
<dbReference type="Gene3D" id="3.90.700.10">
    <property type="entry name" value="Succinate dehydrogenase/fumarate reductase flavoprotein, catalytic domain"/>
    <property type="match status" value="1"/>
</dbReference>
<accession>A0A0F4L9R7</accession>
<dbReference type="Pfam" id="PF00890">
    <property type="entry name" value="FAD_binding_2"/>
    <property type="match status" value="1"/>
</dbReference>
<dbReference type="PANTHER" id="PTHR43400:SF7">
    <property type="entry name" value="FAD-DEPENDENT OXIDOREDUCTASE 2 FAD BINDING DOMAIN-CONTAINING PROTEIN"/>
    <property type="match status" value="1"/>
</dbReference>
<dbReference type="PANTHER" id="PTHR43400">
    <property type="entry name" value="FUMARATE REDUCTASE"/>
    <property type="match status" value="1"/>
</dbReference>
<dbReference type="Gene3D" id="3.50.50.60">
    <property type="entry name" value="FAD/NAD(P)-binding domain"/>
    <property type="match status" value="1"/>
</dbReference>
<organism evidence="6 7">
    <name type="scientific">Lactobacillus kimbladii</name>
    <dbReference type="NCBI Taxonomy" id="1218506"/>
    <lineage>
        <taxon>Bacteria</taxon>
        <taxon>Bacillati</taxon>
        <taxon>Bacillota</taxon>
        <taxon>Bacilli</taxon>
        <taxon>Lactobacillales</taxon>
        <taxon>Lactobacillaceae</taxon>
        <taxon>Lactobacillus</taxon>
    </lineage>
</organism>
<dbReference type="SUPFAM" id="SSF51905">
    <property type="entry name" value="FAD/NAD(P)-binding domain"/>
    <property type="match status" value="1"/>
</dbReference>